<geneLocation type="plasmid" evidence="1 2">
    <name>unnamed</name>
</geneLocation>
<protein>
    <submittedName>
        <fullName evidence="1">Uncharacterized protein</fullName>
    </submittedName>
</protein>
<keyword evidence="1" id="KW-0614">Plasmid</keyword>
<dbReference type="EMBL" id="CP098612">
    <property type="protein sequence ID" value="USR93270.1"/>
    <property type="molecule type" value="Genomic_DNA"/>
</dbReference>
<keyword evidence="2" id="KW-1185">Reference proteome</keyword>
<gene>
    <name evidence="1" type="ORF">NEA10_20720</name>
</gene>
<dbReference type="RefSeq" id="WP_252665450.1">
    <property type="nucleotide sequence ID" value="NZ_CP098612.1"/>
</dbReference>
<reference evidence="1" key="1">
    <citation type="submission" date="2022-06" db="EMBL/GenBank/DDBJ databases">
        <title>Genome sequence of Phormidium yuhuli AB48 isolated from an industrial photobioreactor environment.</title>
        <authorList>
            <person name="Qiu Y."/>
            <person name="Noonan A.J.C."/>
            <person name="Dofher K."/>
            <person name="Koch M."/>
            <person name="Kieft B."/>
            <person name="Lin X."/>
            <person name="Ziels R.M."/>
            <person name="Hallam S.J."/>
        </authorList>
    </citation>
    <scope>NUCLEOTIDE SEQUENCE</scope>
    <source>
        <strain evidence="1">AB48</strain>
        <plasmid evidence="1">unnamed</plasmid>
    </source>
</reference>
<accession>A0ABY5AVK6</accession>
<dbReference type="Proteomes" id="UP001056708">
    <property type="component" value="Plasmid unnamed"/>
</dbReference>
<proteinExistence type="predicted"/>
<evidence type="ECO:0000313" key="1">
    <source>
        <dbReference type="EMBL" id="USR93270.1"/>
    </source>
</evidence>
<name>A0ABY5AVK6_9CYAN</name>
<organism evidence="1 2">
    <name type="scientific">Phormidium yuhuli AB48</name>
    <dbReference type="NCBI Taxonomy" id="2940671"/>
    <lineage>
        <taxon>Bacteria</taxon>
        <taxon>Bacillati</taxon>
        <taxon>Cyanobacteriota</taxon>
        <taxon>Cyanophyceae</taxon>
        <taxon>Oscillatoriophycideae</taxon>
        <taxon>Oscillatoriales</taxon>
        <taxon>Oscillatoriaceae</taxon>
        <taxon>Phormidium</taxon>
        <taxon>Phormidium yuhuli</taxon>
    </lineage>
</organism>
<sequence>MTDRGQLLKNGLVLLKDGTDTRYVTLIRRGIRSQAASEGEDFVIGQRTFRMAGEAAMVNFNPSIVPLPGKPDDFTGEVKRILLSLEVWDGPWGDRTQQFPTDSECEIWIVPSPPQLDVKLAGLESVLEAIAAGGQ</sequence>
<evidence type="ECO:0000313" key="2">
    <source>
        <dbReference type="Proteomes" id="UP001056708"/>
    </source>
</evidence>